<dbReference type="Pfam" id="PF08281">
    <property type="entry name" value="Sigma70_r4_2"/>
    <property type="match status" value="1"/>
</dbReference>
<dbReference type="CDD" id="cd06171">
    <property type="entry name" value="Sigma70_r4"/>
    <property type="match status" value="1"/>
</dbReference>
<dbReference type="InterPro" id="IPR007627">
    <property type="entry name" value="RNA_pol_sigma70_r2"/>
</dbReference>
<dbReference type="Gene3D" id="1.10.10.10">
    <property type="entry name" value="Winged helix-like DNA-binding domain superfamily/Winged helix DNA-binding domain"/>
    <property type="match status" value="1"/>
</dbReference>
<evidence type="ECO:0000256" key="2">
    <source>
        <dbReference type="ARBA" id="ARBA00023015"/>
    </source>
</evidence>
<sequence length="195" mass="21807">MPEIRPSPDLQDDLQDIRGLDSLLRDIASGSRNAFESLYRATSSRLFGICLRVLGDRAEAEDVVQEVYTTIWHKAHQFDAERASAMAWLSMIARNRAIDRLRAAPARGTLAPMEWADDVPDAGATPLQSAMSDDDRSRLEACMRQLDARRQALIRAAFFEGSTYEELANRISSPLGSVKSWIRRGLLQLRGCLEA</sequence>
<protein>
    <submittedName>
        <fullName evidence="7">Sigma-70 family RNA polymerase sigma factor</fullName>
    </submittedName>
</protein>
<accession>A0ABW2YHY4</accession>
<comment type="similarity">
    <text evidence="1">Belongs to the sigma-70 factor family. ECF subfamily.</text>
</comment>
<dbReference type="SUPFAM" id="SSF88659">
    <property type="entry name" value="Sigma3 and sigma4 domains of RNA polymerase sigma factors"/>
    <property type="match status" value="1"/>
</dbReference>
<dbReference type="Gene3D" id="1.10.1740.10">
    <property type="match status" value="1"/>
</dbReference>
<evidence type="ECO:0000259" key="6">
    <source>
        <dbReference type="Pfam" id="PF08281"/>
    </source>
</evidence>
<dbReference type="EMBL" id="JBHTIF010000007">
    <property type="protein sequence ID" value="MFD0727651.1"/>
    <property type="molecule type" value="Genomic_DNA"/>
</dbReference>
<keyword evidence="3" id="KW-0731">Sigma factor</keyword>
<evidence type="ECO:0000313" key="7">
    <source>
        <dbReference type="EMBL" id="MFD0727651.1"/>
    </source>
</evidence>
<evidence type="ECO:0000313" key="8">
    <source>
        <dbReference type="Proteomes" id="UP001597110"/>
    </source>
</evidence>
<evidence type="ECO:0000256" key="3">
    <source>
        <dbReference type="ARBA" id="ARBA00023082"/>
    </source>
</evidence>
<dbReference type="PANTHER" id="PTHR43133:SF62">
    <property type="entry name" value="RNA POLYMERASE SIGMA FACTOR SIGZ"/>
    <property type="match status" value="1"/>
</dbReference>
<dbReference type="InterPro" id="IPR036388">
    <property type="entry name" value="WH-like_DNA-bd_sf"/>
</dbReference>
<dbReference type="NCBIfam" id="TIGR02937">
    <property type="entry name" value="sigma70-ECF"/>
    <property type="match status" value="1"/>
</dbReference>
<gene>
    <name evidence="7" type="ORF">ACFQ0E_18820</name>
</gene>
<comment type="caution">
    <text evidence="7">The sequence shown here is derived from an EMBL/GenBank/DDBJ whole genome shotgun (WGS) entry which is preliminary data.</text>
</comment>
<proteinExistence type="inferred from homology"/>
<evidence type="ECO:0000256" key="1">
    <source>
        <dbReference type="ARBA" id="ARBA00010641"/>
    </source>
</evidence>
<dbReference type="InterPro" id="IPR013325">
    <property type="entry name" value="RNA_pol_sigma_r2"/>
</dbReference>
<dbReference type="Pfam" id="PF04542">
    <property type="entry name" value="Sigma70_r2"/>
    <property type="match status" value="1"/>
</dbReference>
<dbReference type="InterPro" id="IPR014284">
    <property type="entry name" value="RNA_pol_sigma-70_dom"/>
</dbReference>
<feature type="domain" description="RNA polymerase sigma factor 70 region 4 type 2" evidence="6">
    <location>
        <begin position="138"/>
        <end position="189"/>
    </location>
</feature>
<feature type="domain" description="RNA polymerase sigma-70 region 2" evidence="5">
    <location>
        <begin position="38"/>
        <end position="103"/>
    </location>
</feature>
<dbReference type="RefSeq" id="WP_137853632.1">
    <property type="nucleotide sequence ID" value="NZ_JBHTIF010000007.1"/>
</dbReference>
<keyword evidence="8" id="KW-1185">Reference proteome</keyword>
<evidence type="ECO:0000256" key="4">
    <source>
        <dbReference type="ARBA" id="ARBA00023163"/>
    </source>
</evidence>
<dbReference type="Proteomes" id="UP001597110">
    <property type="component" value="Unassembled WGS sequence"/>
</dbReference>
<name>A0ABW2YHY4_9GAMM</name>
<dbReference type="PANTHER" id="PTHR43133">
    <property type="entry name" value="RNA POLYMERASE ECF-TYPE SIGMA FACTO"/>
    <property type="match status" value="1"/>
</dbReference>
<dbReference type="InterPro" id="IPR013324">
    <property type="entry name" value="RNA_pol_sigma_r3/r4-like"/>
</dbReference>
<dbReference type="SUPFAM" id="SSF88946">
    <property type="entry name" value="Sigma2 domain of RNA polymerase sigma factors"/>
    <property type="match status" value="1"/>
</dbReference>
<organism evidence="7 8">
    <name type="scientific">Lysobacter brunescens</name>
    <dbReference type="NCBI Taxonomy" id="262323"/>
    <lineage>
        <taxon>Bacteria</taxon>
        <taxon>Pseudomonadati</taxon>
        <taxon>Pseudomonadota</taxon>
        <taxon>Gammaproteobacteria</taxon>
        <taxon>Lysobacterales</taxon>
        <taxon>Lysobacteraceae</taxon>
        <taxon>Lysobacter</taxon>
    </lineage>
</organism>
<reference evidence="8" key="1">
    <citation type="journal article" date="2019" name="Int. J. Syst. Evol. Microbiol.">
        <title>The Global Catalogue of Microorganisms (GCM) 10K type strain sequencing project: providing services to taxonomists for standard genome sequencing and annotation.</title>
        <authorList>
            <consortium name="The Broad Institute Genomics Platform"/>
            <consortium name="The Broad Institute Genome Sequencing Center for Infectious Disease"/>
            <person name="Wu L."/>
            <person name="Ma J."/>
        </authorList>
    </citation>
    <scope>NUCLEOTIDE SEQUENCE [LARGE SCALE GENOMIC DNA]</scope>
    <source>
        <strain evidence="8">CCUG 55585</strain>
    </source>
</reference>
<keyword evidence="2" id="KW-0805">Transcription regulation</keyword>
<keyword evidence="4" id="KW-0804">Transcription</keyword>
<dbReference type="InterPro" id="IPR013249">
    <property type="entry name" value="RNA_pol_sigma70_r4_t2"/>
</dbReference>
<dbReference type="InterPro" id="IPR039425">
    <property type="entry name" value="RNA_pol_sigma-70-like"/>
</dbReference>
<evidence type="ECO:0000259" key="5">
    <source>
        <dbReference type="Pfam" id="PF04542"/>
    </source>
</evidence>